<evidence type="ECO:0000256" key="1">
    <source>
        <dbReference type="SAM" id="MobiDB-lite"/>
    </source>
</evidence>
<dbReference type="EMBL" id="ML120496">
    <property type="protein sequence ID" value="RPA91466.1"/>
    <property type="molecule type" value="Genomic_DNA"/>
</dbReference>
<keyword evidence="3" id="KW-1185">Reference proteome</keyword>
<name>A0A3N4IZZ9_9PEZI</name>
<protein>
    <submittedName>
        <fullName evidence="2">Uncharacterized protein</fullName>
    </submittedName>
</protein>
<gene>
    <name evidence="2" type="ORF">L873DRAFT_1848263</name>
</gene>
<reference evidence="2 3" key="1">
    <citation type="journal article" date="2018" name="Nat. Ecol. Evol.">
        <title>Pezizomycetes genomes reveal the molecular basis of ectomycorrhizal truffle lifestyle.</title>
        <authorList>
            <person name="Murat C."/>
            <person name="Payen T."/>
            <person name="Noel B."/>
            <person name="Kuo A."/>
            <person name="Morin E."/>
            <person name="Chen J."/>
            <person name="Kohler A."/>
            <person name="Krizsan K."/>
            <person name="Balestrini R."/>
            <person name="Da Silva C."/>
            <person name="Montanini B."/>
            <person name="Hainaut M."/>
            <person name="Levati E."/>
            <person name="Barry K.W."/>
            <person name="Belfiori B."/>
            <person name="Cichocki N."/>
            <person name="Clum A."/>
            <person name="Dockter R.B."/>
            <person name="Fauchery L."/>
            <person name="Guy J."/>
            <person name="Iotti M."/>
            <person name="Le Tacon F."/>
            <person name="Lindquist E.A."/>
            <person name="Lipzen A."/>
            <person name="Malagnac F."/>
            <person name="Mello A."/>
            <person name="Molinier V."/>
            <person name="Miyauchi S."/>
            <person name="Poulain J."/>
            <person name="Riccioni C."/>
            <person name="Rubini A."/>
            <person name="Sitrit Y."/>
            <person name="Splivallo R."/>
            <person name="Traeger S."/>
            <person name="Wang M."/>
            <person name="Zifcakova L."/>
            <person name="Wipf D."/>
            <person name="Zambonelli A."/>
            <person name="Paolocci F."/>
            <person name="Nowrousian M."/>
            <person name="Ottonello S."/>
            <person name="Baldrian P."/>
            <person name="Spatafora J.W."/>
            <person name="Henrissat B."/>
            <person name="Nagy L.G."/>
            <person name="Aury J.M."/>
            <person name="Wincker P."/>
            <person name="Grigoriev I.V."/>
            <person name="Bonfante P."/>
            <person name="Martin F.M."/>
        </authorList>
    </citation>
    <scope>NUCLEOTIDE SEQUENCE [LARGE SCALE GENOMIC DNA]</scope>
    <source>
        <strain evidence="2 3">120613-1</strain>
    </source>
</reference>
<feature type="region of interest" description="Disordered" evidence="1">
    <location>
        <begin position="24"/>
        <end position="62"/>
    </location>
</feature>
<dbReference type="AlphaFoldDB" id="A0A3N4IZZ9"/>
<sequence length="193" mass="21510">MWCGSDCSGSREWRAVPIQVKNGSPVLASSGSGYQGHRSHIPASRSPKKRLRPKTPTPPASAKVNITPVNVHWAKDSSIIRTGSLMDTNLNQQPLLHETKPADVMELPAWIRDLGPKQMLELQAENERRLRMGKISNHVLANWHFPVLQETGLAHPENFQMPISSYLMDSFQWFTGAAFVNPDCQLTPNGYSS</sequence>
<accession>A0A3N4IZZ9</accession>
<dbReference type="Proteomes" id="UP000276215">
    <property type="component" value="Unassembled WGS sequence"/>
</dbReference>
<organism evidence="2 3">
    <name type="scientific">Choiromyces venosus 120613-1</name>
    <dbReference type="NCBI Taxonomy" id="1336337"/>
    <lineage>
        <taxon>Eukaryota</taxon>
        <taxon>Fungi</taxon>
        <taxon>Dikarya</taxon>
        <taxon>Ascomycota</taxon>
        <taxon>Pezizomycotina</taxon>
        <taxon>Pezizomycetes</taxon>
        <taxon>Pezizales</taxon>
        <taxon>Tuberaceae</taxon>
        <taxon>Choiromyces</taxon>
    </lineage>
</organism>
<proteinExistence type="predicted"/>
<evidence type="ECO:0000313" key="3">
    <source>
        <dbReference type="Proteomes" id="UP000276215"/>
    </source>
</evidence>
<evidence type="ECO:0000313" key="2">
    <source>
        <dbReference type="EMBL" id="RPA91466.1"/>
    </source>
</evidence>